<dbReference type="Gene3D" id="3.40.630.30">
    <property type="match status" value="1"/>
</dbReference>
<dbReference type="InterPro" id="IPR050680">
    <property type="entry name" value="YpeA/RimI_acetyltransf"/>
</dbReference>
<dbReference type="Proteomes" id="UP000287239">
    <property type="component" value="Unassembled WGS sequence"/>
</dbReference>
<feature type="domain" description="N-acetyltransferase" evidence="3">
    <location>
        <begin position="20"/>
        <end position="160"/>
    </location>
</feature>
<evidence type="ECO:0000313" key="5">
    <source>
        <dbReference type="Proteomes" id="UP000287239"/>
    </source>
</evidence>
<keyword evidence="1" id="KW-0808">Transferase</keyword>
<dbReference type="PROSITE" id="PS51186">
    <property type="entry name" value="GNAT"/>
    <property type="match status" value="1"/>
</dbReference>
<dbReference type="AlphaFoldDB" id="A0A429ZCD4"/>
<dbReference type="Pfam" id="PF13527">
    <property type="entry name" value="Acetyltransf_9"/>
    <property type="match status" value="1"/>
</dbReference>
<evidence type="ECO:0000256" key="1">
    <source>
        <dbReference type="ARBA" id="ARBA00022679"/>
    </source>
</evidence>
<dbReference type="InterPro" id="IPR016181">
    <property type="entry name" value="Acyl_CoA_acyltransferase"/>
</dbReference>
<organism evidence="4 5">
    <name type="scientific">Vagococcus salmoninarum</name>
    <dbReference type="NCBI Taxonomy" id="2739"/>
    <lineage>
        <taxon>Bacteria</taxon>
        <taxon>Bacillati</taxon>
        <taxon>Bacillota</taxon>
        <taxon>Bacilli</taxon>
        <taxon>Lactobacillales</taxon>
        <taxon>Enterococcaceae</taxon>
        <taxon>Vagococcus</taxon>
    </lineage>
</organism>
<evidence type="ECO:0000256" key="2">
    <source>
        <dbReference type="ARBA" id="ARBA00023315"/>
    </source>
</evidence>
<dbReference type="PANTHER" id="PTHR43420:SF31">
    <property type="entry name" value="ACETYLTRANSFERASE"/>
    <property type="match status" value="1"/>
</dbReference>
<comment type="caution">
    <text evidence="4">The sequence shown here is derived from an EMBL/GenBank/DDBJ whole genome shotgun (WGS) entry which is preliminary data.</text>
</comment>
<dbReference type="PANTHER" id="PTHR43420">
    <property type="entry name" value="ACETYLTRANSFERASE"/>
    <property type="match status" value="1"/>
</dbReference>
<accession>A0A429ZCD4</accession>
<reference evidence="4 5" key="1">
    <citation type="submission" date="2017-05" db="EMBL/GenBank/DDBJ databases">
        <title>Vagococcus spp. assemblies.</title>
        <authorList>
            <person name="Gulvik C.A."/>
        </authorList>
    </citation>
    <scope>NUCLEOTIDE SEQUENCE [LARGE SCALE GENOMIC DNA]</scope>
    <source>
        <strain evidence="4 5">NCFB 2777</strain>
    </source>
</reference>
<keyword evidence="5" id="KW-1185">Reference proteome</keyword>
<protein>
    <recommendedName>
        <fullName evidence="3">N-acetyltransferase domain-containing protein</fullName>
    </recommendedName>
</protein>
<dbReference type="InterPro" id="IPR000182">
    <property type="entry name" value="GNAT_dom"/>
</dbReference>
<proteinExistence type="predicted"/>
<sequence>MFTINFKYLKEFKMTDYQLIKNYQKDPTLKASFMGLAKETFELDFTTWSEGDFWQSEYLPYGFITENEVVANASVQKMTLVIAGQEYQAIQIGTVMTKASHRNQGLAKQLIQEIMTDYQGSVDLIYLFANETVLDFYPKLGFQRVSEFQGKLVLAKNQLKRTQSKLIQLDPNKIEDVECVFKLAKNRQMISQNIGVKDNHNLLMFYFLLGFPENTYYLAELETVVMMEQVDKTLHVFDLIYQGEQAVSDLLEELITEEIEELILYFTPLETIPNLQFSEIINEDDCLFVRGKVELLQGNHLFPLTSHC</sequence>
<name>A0A429ZCD4_9ENTE</name>
<dbReference type="GO" id="GO:0016747">
    <property type="term" value="F:acyltransferase activity, transferring groups other than amino-acyl groups"/>
    <property type="evidence" value="ECO:0007669"/>
    <property type="project" value="InterPro"/>
</dbReference>
<dbReference type="EMBL" id="NGJU01000030">
    <property type="protein sequence ID" value="RST91367.1"/>
    <property type="molecule type" value="Genomic_DNA"/>
</dbReference>
<keyword evidence="2" id="KW-0012">Acyltransferase</keyword>
<evidence type="ECO:0000313" key="4">
    <source>
        <dbReference type="EMBL" id="RST91367.1"/>
    </source>
</evidence>
<dbReference type="SUPFAM" id="SSF55729">
    <property type="entry name" value="Acyl-CoA N-acyltransferases (Nat)"/>
    <property type="match status" value="1"/>
</dbReference>
<gene>
    <name evidence="4" type="ORF">CBF35_14245</name>
</gene>
<evidence type="ECO:0000259" key="3">
    <source>
        <dbReference type="PROSITE" id="PS51186"/>
    </source>
</evidence>